<evidence type="ECO:0000313" key="1">
    <source>
        <dbReference type="EMBL" id="KXS97798.1"/>
    </source>
</evidence>
<dbReference type="AlphaFoldDB" id="A0A139H604"/>
<evidence type="ECO:0000313" key="2">
    <source>
        <dbReference type="Proteomes" id="UP000073492"/>
    </source>
</evidence>
<dbReference type="OrthoDB" id="3647341at2759"/>
<gene>
    <name evidence="1" type="ORF">AC579_3143</name>
</gene>
<dbReference type="EMBL" id="LFZO01000770">
    <property type="protein sequence ID" value="KXS97798.1"/>
    <property type="molecule type" value="Genomic_DNA"/>
</dbReference>
<protein>
    <submittedName>
        <fullName evidence="1">Uncharacterized protein</fullName>
    </submittedName>
</protein>
<organism evidence="1 2">
    <name type="scientific">Pseudocercospora musae</name>
    <dbReference type="NCBI Taxonomy" id="113226"/>
    <lineage>
        <taxon>Eukaryota</taxon>
        <taxon>Fungi</taxon>
        <taxon>Dikarya</taxon>
        <taxon>Ascomycota</taxon>
        <taxon>Pezizomycotina</taxon>
        <taxon>Dothideomycetes</taxon>
        <taxon>Dothideomycetidae</taxon>
        <taxon>Mycosphaerellales</taxon>
        <taxon>Mycosphaerellaceae</taxon>
        <taxon>Pseudocercospora</taxon>
    </lineage>
</organism>
<dbReference type="Proteomes" id="UP000073492">
    <property type="component" value="Unassembled WGS sequence"/>
</dbReference>
<proteinExistence type="predicted"/>
<comment type="caution">
    <text evidence="1">The sequence shown here is derived from an EMBL/GenBank/DDBJ whole genome shotgun (WGS) entry which is preliminary data.</text>
</comment>
<keyword evidence="2" id="KW-1185">Reference proteome</keyword>
<name>A0A139H604_9PEZI</name>
<accession>A0A139H604</accession>
<reference evidence="1 2" key="1">
    <citation type="submission" date="2015-07" db="EMBL/GenBank/DDBJ databases">
        <title>Comparative genomics of the Sigatoka disease complex on banana suggests a link between parallel evolutionary changes in Pseudocercospora fijiensis and Pseudocercospora eumusae and increased virulence on the banana host.</title>
        <authorList>
            <person name="Chang T.-C."/>
            <person name="Salvucci A."/>
            <person name="Crous P.W."/>
            <person name="Stergiopoulos I."/>
        </authorList>
    </citation>
    <scope>NUCLEOTIDE SEQUENCE [LARGE SCALE GENOMIC DNA]</scope>
    <source>
        <strain evidence="1 2">CBS 116634</strain>
    </source>
</reference>
<sequence>MASFDTTLPPLPSAAARVFGISELFERIVLELIASETVSPAVRPRLVARYSNGVQPDYIEDQFRLLRINRHTYATIMNSKRTQSLCFAPTRNEAGCPIFGCPLRAVWLSLACEKFMLGMTMLGNPVLLFPVRPKGKSEVELDDSPYVSWRKYSVMPKGGPAMTLKVMQCLFPNHHKPGRICRVMPVHDDDMYFRIEQEWTLGELHDKIVEIQPGEVDIRAMSWLGNERPISMVYS</sequence>